<accession>A0A094PWM2</accession>
<dbReference type="PANTHER" id="PTHR21299">
    <property type="entry name" value="CYTIDYLATE KINASE/PANTOATE-BETA-ALANINE LIGASE"/>
    <property type="match status" value="1"/>
</dbReference>
<comment type="similarity">
    <text evidence="2">Belongs to the pantothenate synthetase family.</text>
</comment>
<comment type="caution">
    <text evidence="9">The sequence shown here is derived from an EMBL/GenBank/DDBJ whole genome shotgun (WGS) entry which is preliminary data.</text>
</comment>
<dbReference type="GO" id="GO:0015940">
    <property type="term" value="P:pantothenate biosynthetic process"/>
    <property type="evidence" value="ECO:0007669"/>
    <property type="project" value="UniProtKB-UniPathway"/>
</dbReference>
<dbReference type="Pfam" id="PF02569">
    <property type="entry name" value="Pantoate_ligase"/>
    <property type="match status" value="1"/>
</dbReference>
<proteinExistence type="inferred from homology"/>
<dbReference type="PANTHER" id="PTHR21299:SF1">
    <property type="entry name" value="PANTOATE--BETA-ALANINE LIGASE"/>
    <property type="match status" value="1"/>
</dbReference>
<comment type="pathway">
    <text evidence="1">Cofactor biosynthesis; (R)-pantothenate biosynthesis; (R)-pantothenate from (R)-pantoate and beta-alanine: step 1/1.</text>
</comment>
<evidence type="ECO:0000256" key="6">
    <source>
        <dbReference type="ARBA" id="ARBA00022741"/>
    </source>
</evidence>
<dbReference type="GO" id="GO:0005524">
    <property type="term" value="F:ATP binding"/>
    <property type="evidence" value="ECO:0007669"/>
    <property type="project" value="UniProtKB-KW"/>
</dbReference>
<evidence type="ECO:0000256" key="7">
    <source>
        <dbReference type="ARBA" id="ARBA00022840"/>
    </source>
</evidence>
<evidence type="ECO:0000256" key="8">
    <source>
        <dbReference type="ARBA" id="ARBA00048258"/>
    </source>
</evidence>
<evidence type="ECO:0000256" key="1">
    <source>
        <dbReference type="ARBA" id="ARBA00004990"/>
    </source>
</evidence>
<dbReference type="EMBL" id="JNSK01000072">
    <property type="protein sequence ID" value="KGA16205.1"/>
    <property type="molecule type" value="Genomic_DNA"/>
</dbReference>
<dbReference type="NCBIfam" id="TIGR00018">
    <property type="entry name" value="panC"/>
    <property type="match status" value="1"/>
</dbReference>
<evidence type="ECO:0000256" key="3">
    <source>
        <dbReference type="ARBA" id="ARBA00012219"/>
    </source>
</evidence>
<dbReference type="InterPro" id="IPR004821">
    <property type="entry name" value="Cyt_trans-like"/>
</dbReference>
<dbReference type="EC" id="6.3.2.1" evidence="3"/>
<name>A0A094PWM2_9ZZZZ</name>
<keyword evidence="5" id="KW-0566">Pantothenate biosynthesis</keyword>
<dbReference type="SUPFAM" id="SSF52374">
    <property type="entry name" value="Nucleotidylyl transferase"/>
    <property type="match status" value="1"/>
</dbReference>
<gene>
    <name evidence="9" type="ORF">GM50_15085</name>
</gene>
<dbReference type="GO" id="GO:0004592">
    <property type="term" value="F:pantoate-beta-alanine ligase activity"/>
    <property type="evidence" value="ECO:0007669"/>
    <property type="project" value="UniProtKB-EC"/>
</dbReference>
<evidence type="ECO:0000256" key="4">
    <source>
        <dbReference type="ARBA" id="ARBA00022598"/>
    </source>
</evidence>
<dbReference type="AlphaFoldDB" id="A0A094PWM2"/>
<dbReference type="HAMAP" id="MF_00158">
    <property type="entry name" value="PanC"/>
    <property type="match status" value="1"/>
</dbReference>
<dbReference type="InterPro" id="IPR042176">
    <property type="entry name" value="Pantoate_ligase_C"/>
</dbReference>
<dbReference type="InterPro" id="IPR014729">
    <property type="entry name" value="Rossmann-like_a/b/a_fold"/>
</dbReference>
<dbReference type="InterPro" id="IPR003721">
    <property type="entry name" value="Pantoate_ligase"/>
</dbReference>
<dbReference type="Gene3D" id="3.40.50.620">
    <property type="entry name" value="HUPs"/>
    <property type="match status" value="1"/>
</dbReference>
<dbReference type="NCBIfam" id="TIGR00125">
    <property type="entry name" value="cyt_tran_rel"/>
    <property type="match status" value="1"/>
</dbReference>
<sequence>MTVLVPTMGALHKGHQALIKRARTLDKDVIVSIFVNPLQFENKEDLEKYPRNPQRDIEIATIAGANEVWFPEYEDLYPEGFQTISAGPLGNKFEGESRPGHFDGVVTVVDRLFAIAKPDKAVFGEKDFQQLRIIQAMKSKVEIVAVPTVREFDGLALSSRNVRLSESGRVTALVIHRALAAAKLAPTVEIAQEVLNSTLATEPGFDKDYATIIDEKDFAPAHEGTENRRAIIAGWVEGVRLLDNMPMVGR</sequence>
<organism evidence="9">
    <name type="scientific">freshwater metagenome</name>
    <dbReference type="NCBI Taxonomy" id="449393"/>
    <lineage>
        <taxon>unclassified sequences</taxon>
        <taxon>metagenomes</taxon>
        <taxon>ecological metagenomes</taxon>
    </lineage>
</organism>
<dbReference type="GO" id="GO:0005829">
    <property type="term" value="C:cytosol"/>
    <property type="evidence" value="ECO:0007669"/>
    <property type="project" value="TreeGrafter"/>
</dbReference>
<comment type="catalytic activity">
    <reaction evidence="8">
        <text>(R)-pantoate + beta-alanine + ATP = (R)-pantothenate + AMP + diphosphate + H(+)</text>
        <dbReference type="Rhea" id="RHEA:10912"/>
        <dbReference type="ChEBI" id="CHEBI:15378"/>
        <dbReference type="ChEBI" id="CHEBI:15980"/>
        <dbReference type="ChEBI" id="CHEBI:29032"/>
        <dbReference type="ChEBI" id="CHEBI:30616"/>
        <dbReference type="ChEBI" id="CHEBI:33019"/>
        <dbReference type="ChEBI" id="CHEBI:57966"/>
        <dbReference type="ChEBI" id="CHEBI:456215"/>
        <dbReference type="EC" id="6.3.2.1"/>
    </reaction>
</comment>
<keyword evidence="4" id="KW-0436">Ligase</keyword>
<evidence type="ECO:0000256" key="5">
    <source>
        <dbReference type="ARBA" id="ARBA00022655"/>
    </source>
</evidence>
<dbReference type="UniPathway" id="UPA00028">
    <property type="reaction ID" value="UER00005"/>
</dbReference>
<evidence type="ECO:0000256" key="2">
    <source>
        <dbReference type="ARBA" id="ARBA00009256"/>
    </source>
</evidence>
<reference evidence="9" key="1">
    <citation type="submission" date="2014-05" db="EMBL/GenBank/DDBJ databases">
        <title>Key roles for freshwater Actinobacteria revealed by deep metagenomic sequencing.</title>
        <authorList>
            <person name="Ghai R."/>
            <person name="Mizuno C.M."/>
            <person name="Picazo A."/>
            <person name="Camacho A."/>
            <person name="Rodriguez-Valera F."/>
        </authorList>
    </citation>
    <scope>NUCLEOTIDE SEQUENCE</scope>
</reference>
<dbReference type="Gene3D" id="3.30.1300.10">
    <property type="entry name" value="Pantoate-beta-alanine ligase, C-terminal domain"/>
    <property type="match status" value="1"/>
</dbReference>
<keyword evidence="6" id="KW-0547">Nucleotide-binding</keyword>
<protein>
    <recommendedName>
        <fullName evidence="3">pantoate--beta-alanine ligase (AMP-forming)</fullName>
        <ecNumber evidence="3">6.3.2.1</ecNumber>
    </recommendedName>
</protein>
<evidence type="ECO:0000313" key="9">
    <source>
        <dbReference type="EMBL" id="KGA16205.1"/>
    </source>
</evidence>
<keyword evidence="7" id="KW-0067">ATP-binding</keyword>